<dbReference type="Proteomes" id="UP000326877">
    <property type="component" value="Unassembled WGS sequence"/>
</dbReference>
<evidence type="ECO:0000313" key="5">
    <source>
        <dbReference type="EMBL" id="KAF5858751.1"/>
    </source>
</evidence>
<accession>A0A5N6FWY2</accession>
<sequence length="256" mass="26676">MPPIQDQSILIIGGSSGIGLAVAQLALSEGLHVAIASSSQSKITTALATLNSPSSQNKDKHKYQATGHTIDLLSPDPETHLANLLSTVTNNGTTKLDHIIHTAGRPGPLPIQDFNMQTLAAAGHLHFFTPLLIAKIAPAFMNPGPTSSLIFTGGQVANRPIPGWSVLASYAAGLQGMVRGLAVDLKPLRVNLVSPGPTDTGLLGERREMVRERIAETGVLGKLGSAQEVAEVYGYFMRDTNATGGMVCSDGGGLLV</sequence>
<keyword evidence="6" id="KW-1185">Reference proteome</keyword>
<reference evidence="4" key="2">
    <citation type="submission" date="2019-04" db="EMBL/GenBank/DDBJ databases">
        <title>Friends and foes A comparative genomics studyof 23 Aspergillus species from section Flavi.</title>
        <authorList>
            <consortium name="DOE Joint Genome Institute"/>
            <person name="Kjaerbolling I."/>
            <person name="Vesth T."/>
            <person name="Frisvad J.C."/>
            <person name="Nybo J.L."/>
            <person name="Theobald S."/>
            <person name="Kildgaard S."/>
            <person name="Isbrandt T."/>
            <person name="Kuo A."/>
            <person name="Sato A."/>
            <person name="Lyhne E.K."/>
            <person name="Kogle M.E."/>
            <person name="Wiebenga A."/>
            <person name="Kun R.S."/>
            <person name="Lubbers R.J."/>
            <person name="Makela M.R."/>
            <person name="Barry K."/>
            <person name="Chovatia M."/>
            <person name="Clum A."/>
            <person name="Daum C."/>
            <person name="Haridas S."/>
            <person name="He G."/>
            <person name="LaButti K."/>
            <person name="Lipzen A."/>
            <person name="Mondo S."/>
            <person name="Riley R."/>
            <person name="Salamov A."/>
            <person name="Simmons B.A."/>
            <person name="Magnuson J.K."/>
            <person name="Henrissat B."/>
            <person name="Mortensen U.H."/>
            <person name="Larsen T.O."/>
            <person name="Devries R.P."/>
            <person name="Grigoriev I.V."/>
            <person name="Machida M."/>
            <person name="Baker S.E."/>
            <person name="Andersen M.R."/>
        </authorList>
    </citation>
    <scope>NUCLEOTIDE SEQUENCE [LARGE SCALE GENOMIC DNA]</scope>
    <source>
        <strain evidence="4">IBT 14317</strain>
    </source>
</reference>
<dbReference type="PRINTS" id="PR00081">
    <property type="entry name" value="GDHRDH"/>
</dbReference>
<accession>A0A8H6E436</accession>
<dbReference type="EMBL" id="SPNV01000192">
    <property type="protein sequence ID" value="KAF5858751.1"/>
    <property type="molecule type" value="Genomic_DNA"/>
</dbReference>
<dbReference type="OMA" id="ITAHVCD"/>
<evidence type="ECO:0000313" key="4">
    <source>
        <dbReference type="EMBL" id="KAE8387813.1"/>
    </source>
</evidence>
<dbReference type="CDD" id="cd05233">
    <property type="entry name" value="SDR_c"/>
    <property type="match status" value="1"/>
</dbReference>
<organism evidence="4">
    <name type="scientific">Petromyces alliaceus</name>
    <name type="common">Aspergillus alliaceus</name>
    <dbReference type="NCBI Taxonomy" id="209559"/>
    <lineage>
        <taxon>Eukaryota</taxon>
        <taxon>Fungi</taxon>
        <taxon>Dikarya</taxon>
        <taxon>Ascomycota</taxon>
        <taxon>Pezizomycotina</taxon>
        <taxon>Eurotiomycetes</taxon>
        <taxon>Eurotiomycetidae</taxon>
        <taxon>Eurotiales</taxon>
        <taxon>Aspergillaceae</taxon>
        <taxon>Aspergillus</taxon>
        <taxon>Aspergillus subgen. Circumdati</taxon>
    </lineage>
</organism>
<dbReference type="Pfam" id="PF23441">
    <property type="entry name" value="SDR"/>
    <property type="match status" value="1"/>
</dbReference>
<gene>
    <name evidence="4" type="ORF">BDV23DRAFT_195551</name>
    <name evidence="5" type="ORF">ETB97_003805</name>
</gene>
<evidence type="ECO:0000256" key="3">
    <source>
        <dbReference type="ARBA" id="ARBA00023002"/>
    </source>
</evidence>
<evidence type="ECO:0000313" key="6">
    <source>
        <dbReference type="Proteomes" id="UP000541154"/>
    </source>
</evidence>
<dbReference type="OrthoDB" id="294295at2759"/>
<dbReference type="InterPro" id="IPR051122">
    <property type="entry name" value="SDR_DHRS6-like"/>
</dbReference>
<evidence type="ECO:0000256" key="2">
    <source>
        <dbReference type="ARBA" id="ARBA00022857"/>
    </source>
</evidence>
<accession>A0A5N7C1U8</accession>
<dbReference type="SUPFAM" id="SSF51735">
    <property type="entry name" value="NAD(P)-binding Rossmann-fold domains"/>
    <property type="match status" value="1"/>
</dbReference>
<comment type="similarity">
    <text evidence="1">Belongs to the short-chain dehydrogenases/reductases (SDR) family.</text>
</comment>
<dbReference type="GO" id="GO:0016491">
    <property type="term" value="F:oxidoreductase activity"/>
    <property type="evidence" value="ECO:0007669"/>
    <property type="project" value="UniProtKB-KW"/>
</dbReference>
<name>A0A5N6FWY2_PETAA</name>
<evidence type="ECO:0008006" key="7">
    <source>
        <dbReference type="Google" id="ProtNLM"/>
    </source>
</evidence>
<dbReference type="EMBL" id="ML735287">
    <property type="protein sequence ID" value="KAE8387813.1"/>
    <property type="molecule type" value="Genomic_DNA"/>
</dbReference>
<keyword evidence="3" id="KW-0560">Oxidoreductase</keyword>
<dbReference type="PANTHER" id="PTHR43477">
    <property type="entry name" value="DIHYDROANTICAPSIN 7-DEHYDROGENASE"/>
    <property type="match status" value="1"/>
</dbReference>
<proteinExistence type="inferred from homology"/>
<reference evidence="5 6" key="1">
    <citation type="submission" date="2019-04" db="EMBL/GenBank/DDBJ databases">
        <title>Aspergillus burnettii sp. nov., novel species from soil in southeast Queensland.</title>
        <authorList>
            <person name="Gilchrist C.L.M."/>
            <person name="Pitt J.I."/>
            <person name="Lange L."/>
            <person name="Lacey H.J."/>
            <person name="Vuong D."/>
            <person name="Midgley D.J."/>
            <person name="Greenfield P."/>
            <person name="Bradbury M."/>
            <person name="Lacey E."/>
            <person name="Busk P.K."/>
            <person name="Pilgaard B."/>
            <person name="Chooi Y.H."/>
            <person name="Piggott A.M."/>
        </authorList>
    </citation>
    <scope>NUCLEOTIDE SEQUENCE [LARGE SCALE GENOMIC DNA]</scope>
    <source>
        <strain evidence="5 6">FRR 5400</strain>
    </source>
</reference>
<dbReference type="InterPro" id="IPR002347">
    <property type="entry name" value="SDR_fam"/>
</dbReference>
<dbReference type="InterPro" id="IPR036291">
    <property type="entry name" value="NAD(P)-bd_dom_sf"/>
</dbReference>
<protein>
    <recommendedName>
        <fullName evidence="7">NAD(P)-binding protein</fullName>
    </recommendedName>
</protein>
<dbReference type="Gene3D" id="3.40.50.720">
    <property type="entry name" value="NAD(P)-binding Rossmann-like Domain"/>
    <property type="match status" value="1"/>
</dbReference>
<evidence type="ECO:0000256" key="1">
    <source>
        <dbReference type="ARBA" id="ARBA00006484"/>
    </source>
</evidence>
<dbReference type="Proteomes" id="UP000541154">
    <property type="component" value="Unassembled WGS sequence"/>
</dbReference>
<dbReference type="PANTHER" id="PTHR43477:SF1">
    <property type="entry name" value="DIHYDROANTICAPSIN 7-DEHYDROGENASE"/>
    <property type="match status" value="1"/>
</dbReference>
<keyword evidence="2" id="KW-0521">NADP</keyword>
<dbReference type="InterPro" id="IPR057571">
    <property type="entry name" value="SDR_PhqE-like"/>
</dbReference>
<dbReference type="AlphaFoldDB" id="A0A5N6FWY2"/>